<accession>A0ABD7HH57</accession>
<protein>
    <submittedName>
        <fullName evidence="1">Uncharacterized protein</fullName>
    </submittedName>
</protein>
<gene>
    <name evidence="1" type="ORF">D2E76_25515</name>
</gene>
<evidence type="ECO:0000313" key="2">
    <source>
        <dbReference type="Proteomes" id="UP000284557"/>
    </source>
</evidence>
<reference evidence="1 2" key="1">
    <citation type="submission" date="2018-08" db="EMBL/GenBank/DDBJ databases">
        <title>Linezolid Resistance in Mycobacterium abscessus: MIC Distribution and Comprehensive Investigation of Resistance Mechanisms.</title>
        <authorList>
            <person name="Ye M."/>
            <person name="Xu L."/>
            <person name="Zou Y."/>
            <person name="Li B."/>
            <person name="Guo Q."/>
            <person name="Zhang Y."/>
            <person name="Zhan M."/>
            <person name="Xu B."/>
            <person name="Yu F."/>
            <person name="Zhang Z."/>
            <person name="Chu H."/>
        </authorList>
    </citation>
    <scope>NUCLEOTIDE SEQUENCE [LARGE SCALE GENOMIC DNA]</scope>
    <source>
        <strain evidence="1 2">G143</strain>
    </source>
</reference>
<name>A0ABD7HH57_9MYCO</name>
<comment type="caution">
    <text evidence="1">The sequence shown here is derived from an EMBL/GenBank/DDBJ whole genome shotgun (WGS) entry which is preliminary data.</text>
</comment>
<organism evidence="1 2">
    <name type="scientific">Mycobacteroides abscessus</name>
    <dbReference type="NCBI Taxonomy" id="36809"/>
    <lineage>
        <taxon>Bacteria</taxon>
        <taxon>Bacillati</taxon>
        <taxon>Actinomycetota</taxon>
        <taxon>Actinomycetes</taxon>
        <taxon>Mycobacteriales</taxon>
        <taxon>Mycobacteriaceae</taxon>
        <taxon>Mycobacteroides</taxon>
    </lineage>
</organism>
<dbReference type="Proteomes" id="UP000284557">
    <property type="component" value="Unassembled WGS sequence"/>
</dbReference>
<dbReference type="EMBL" id="QXBN01000033">
    <property type="protein sequence ID" value="RIT29283.1"/>
    <property type="molecule type" value="Genomic_DNA"/>
</dbReference>
<evidence type="ECO:0000313" key="1">
    <source>
        <dbReference type="EMBL" id="RIT29283.1"/>
    </source>
</evidence>
<sequence>MNRATRQQLATIEAAVAIKQAGIDAVAEVQRAKIDVVTSTGGYAMQRAALVGQMQQQLALACPASSGDLDFLKSLTMVAVGQVISDTTTKVNRL</sequence>
<dbReference type="AlphaFoldDB" id="A0ABD7HH57"/>
<proteinExistence type="predicted"/>